<reference evidence="14" key="1">
    <citation type="journal article" date="2019" name="Int. J. Syst. Evol. Microbiol.">
        <title>The Global Catalogue of Microorganisms (GCM) 10K type strain sequencing project: providing services to taxonomists for standard genome sequencing and annotation.</title>
        <authorList>
            <consortium name="The Broad Institute Genomics Platform"/>
            <consortium name="The Broad Institute Genome Sequencing Center for Infectious Disease"/>
            <person name="Wu L."/>
            <person name="Ma J."/>
        </authorList>
    </citation>
    <scope>NUCLEOTIDE SEQUENCE [LARGE SCALE GENOMIC DNA]</scope>
    <source>
        <strain evidence="14">NBRC 103632</strain>
    </source>
</reference>
<comment type="caution">
    <text evidence="13">The sequence shown here is derived from an EMBL/GenBank/DDBJ whole genome shotgun (WGS) entry which is preliminary data.</text>
</comment>
<keyword evidence="7" id="KW-0406">Ion transport</keyword>
<organism evidence="13 14">
    <name type="scientific">Sphingobium tyrosinilyticum</name>
    <dbReference type="NCBI Taxonomy" id="2715436"/>
    <lineage>
        <taxon>Bacteria</taxon>
        <taxon>Pseudomonadati</taxon>
        <taxon>Pseudomonadota</taxon>
        <taxon>Alphaproteobacteria</taxon>
        <taxon>Sphingomonadales</taxon>
        <taxon>Sphingomonadaceae</taxon>
        <taxon>Sphingobium</taxon>
    </lineage>
</organism>
<dbReference type="PROSITE" id="PS52016">
    <property type="entry name" value="TONB_DEPENDENT_REC_3"/>
    <property type="match status" value="1"/>
</dbReference>
<keyword evidence="4" id="KW-0410">Iron transport</keyword>
<dbReference type="SUPFAM" id="SSF56935">
    <property type="entry name" value="Porins"/>
    <property type="match status" value="1"/>
</dbReference>
<gene>
    <name evidence="13" type="ORF">ACFO3E_17175</name>
</gene>
<evidence type="ECO:0000256" key="6">
    <source>
        <dbReference type="ARBA" id="ARBA00023004"/>
    </source>
</evidence>
<evidence type="ECO:0000256" key="3">
    <source>
        <dbReference type="ARBA" id="ARBA00022452"/>
    </source>
</evidence>
<dbReference type="RefSeq" id="WP_380806672.1">
    <property type="nucleotide sequence ID" value="NZ_JBHSFZ010000062.1"/>
</dbReference>
<dbReference type="EMBL" id="JBHSFZ010000062">
    <property type="protein sequence ID" value="MFC4595894.1"/>
    <property type="molecule type" value="Genomic_DNA"/>
</dbReference>
<dbReference type="Gene3D" id="2.40.170.20">
    <property type="entry name" value="TonB-dependent receptor, beta-barrel domain"/>
    <property type="match status" value="1"/>
</dbReference>
<dbReference type="InterPro" id="IPR000531">
    <property type="entry name" value="Beta-barrel_TonB"/>
</dbReference>
<accession>A0ABV9F410</accession>
<keyword evidence="3 11" id="KW-1134">Transmembrane beta strand</keyword>
<evidence type="ECO:0000256" key="8">
    <source>
        <dbReference type="ARBA" id="ARBA00023077"/>
    </source>
</evidence>
<evidence type="ECO:0000256" key="2">
    <source>
        <dbReference type="ARBA" id="ARBA00022448"/>
    </source>
</evidence>
<keyword evidence="10 11" id="KW-0998">Cell outer membrane</keyword>
<evidence type="ECO:0000313" key="13">
    <source>
        <dbReference type="EMBL" id="MFC4595894.1"/>
    </source>
</evidence>
<dbReference type="Proteomes" id="UP001595957">
    <property type="component" value="Unassembled WGS sequence"/>
</dbReference>
<evidence type="ECO:0000256" key="7">
    <source>
        <dbReference type="ARBA" id="ARBA00023065"/>
    </source>
</evidence>
<keyword evidence="13" id="KW-0675">Receptor</keyword>
<keyword evidence="14" id="KW-1185">Reference proteome</keyword>
<evidence type="ECO:0000256" key="5">
    <source>
        <dbReference type="ARBA" id="ARBA00022692"/>
    </source>
</evidence>
<sequence>MWQPTDALQLRYTYDRSDINDTPVFMVAAPFYPRMADRPTAGSPLVRNLMPNDATSQGHNLTISWEVADDVTLKSLTGYRKLSSITNQNYLTGVVGPFPLILTGFDQKQDQWSEEVQLVGSALDRRLDYVLGAYYFDENGESADYSAITGRPRMDRVATIHNRAYALYGQATFRPAFAEGLYLTGGLRWSRDEREATLDQSIVPATGSPTVLPHGMGNNHFSNLSPSFVIGYSANAQINIYAKYARGYKTGGYNIRASSVARFNDGFGPETLASFELGIKSSWLDNHLQTNLALFRSNYRDIQTNIQSDPSNVAITDVFNAGKARIQGFELDVIAKPIDALTLSVNYAYLDAQFQEILDQSGNDITFRYTFVEAPKHTLTTSLEYRFPETTIGVLTANIDYFIKSKASTSTADPRYVIGDYGLLNARLTLSDIPVGFGNWRLSAFGKNLTDKEYYIAHFNGGLPSAIFGDPRTYGLELSFEY</sequence>
<proteinExistence type="inferred from homology"/>
<dbReference type="InterPro" id="IPR039426">
    <property type="entry name" value="TonB-dep_rcpt-like"/>
</dbReference>
<keyword evidence="5 11" id="KW-0812">Transmembrane</keyword>
<keyword evidence="9 11" id="KW-0472">Membrane</keyword>
<keyword evidence="6" id="KW-0408">Iron</keyword>
<evidence type="ECO:0000256" key="9">
    <source>
        <dbReference type="ARBA" id="ARBA00023136"/>
    </source>
</evidence>
<evidence type="ECO:0000313" key="14">
    <source>
        <dbReference type="Proteomes" id="UP001595957"/>
    </source>
</evidence>
<comment type="similarity">
    <text evidence="11">Belongs to the TonB-dependent receptor family.</text>
</comment>
<keyword evidence="8" id="KW-0798">TonB box</keyword>
<keyword evidence="2 11" id="KW-0813">Transport</keyword>
<dbReference type="PANTHER" id="PTHR32552:SF81">
    <property type="entry name" value="TONB-DEPENDENT OUTER MEMBRANE RECEPTOR"/>
    <property type="match status" value="1"/>
</dbReference>
<dbReference type="PANTHER" id="PTHR32552">
    <property type="entry name" value="FERRICHROME IRON RECEPTOR-RELATED"/>
    <property type="match status" value="1"/>
</dbReference>
<evidence type="ECO:0000256" key="1">
    <source>
        <dbReference type="ARBA" id="ARBA00004571"/>
    </source>
</evidence>
<evidence type="ECO:0000256" key="10">
    <source>
        <dbReference type="ARBA" id="ARBA00023237"/>
    </source>
</evidence>
<evidence type="ECO:0000256" key="11">
    <source>
        <dbReference type="PROSITE-ProRule" id="PRU01360"/>
    </source>
</evidence>
<dbReference type="InterPro" id="IPR036942">
    <property type="entry name" value="Beta-barrel_TonB_sf"/>
</dbReference>
<evidence type="ECO:0000259" key="12">
    <source>
        <dbReference type="Pfam" id="PF00593"/>
    </source>
</evidence>
<protein>
    <submittedName>
        <fullName evidence="13">TonB-dependent receptor</fullName>
    </submittedName>
</protein>
<evidence type="ECO:0000256" key="4">
    <source>
        <dbReference type="ARBA" id="ARBA00022496"/>
    </source>
</evidence>
<comment type="subcellular location">
    <subcellularLocation>
        <location evidence="1 11">Cell outer membrane</location>
        <topology evidence="1 11">Multi-pass membrane protein</topology>
    </subcellularLocation>
</comment>
<dbReference type="Pfam" id="PF00593">
    <property type="entry name" value="TonB_dep_Rec_b-barrel"/>
    <property type="match status" value="1"/>
</dbReference>
<feature type="domain" description="TonB-dependent receptor-like beta-barrel" evidence="12">
    <location>
        <begin position="2"/>
        <end position="449"/>
    </location>
</feature>
<name>A0ABV9F410_9SPHN</name>